<evidence type="ECO:0000256" key="1">
    <source>
        <dbReference type="SAM" id="MobiDB-lite"/>
    </source>
</evidence>
<dbReference type="VEuPathDB" id="TrichDB:TRFO_38357"/>
<dbReference type="AlphaFoldDB" id="A0A1J4JCX2"/>
<dbReference type="GeneID" id="94846694"/>
<dbReference type="Proteomes" id="UP000179807">
    <property type="component" value="Unassembled WGS sequence"/>
</dbReference>
<gene>
    <name evidence="2" type="ORF">TRFO_38357</name>
</gene>
<comment type="caution">
    <text evidence="2">The sequence shown here is derived from an EMBL/GenBank/DDBJ whole genome shotgun (WGS) entry which is preliminary data.</text>
</comment>
<protein>
    <submittedName>
        <fullName evidence="2">Uncharacterized protein</fullName>
    </submittedName>
</protein>
<name>A0A1J4JCX2_9EUKA</name>
<feature type="compositionally biased region" description="Basic and acidic residues" evidence="1">
    <location>
        <begin position="332"/>
        <end position="345"/>
    </location>
</feature>
<feature type="compositionally biased region" description="Acidic residues" evidence="1">
    <location>
        <begin position="359"/>
        <end position="369"/>
    </location>
</feature>
<proteinExistence type="predicted"/>
<organism evidence="2 3">
    <name type="scientific">Tritrichomonas foetus</name>
    <dbReference type="NCBI Taxonomy" id="1144522"/>
    <lineage>
        <taxon>Eukaryota</taxon>
        <taxon>Metamonada</taxon>
        <taxon>Parabasalia</taxon>
        <taxon>Tritrichomonadida</taxon>
        <taxon>Tritrichomonadidae</taxon>
        <taxon>Tritrichomonas</taxon>
    </lineage>
</organism>
<dbReference type="RefSeq" id="XP_068348652.1">
    <property type="nucleotide sequence ID" value="XM_068511990.1"/>
</dbReference>
<dbReference type="EMBL" id="MLAK01001239">
    <property type="protein sequence ID" value="OHS95515.1"/>
    <property type="molecule type" value="Genomic_DNA"/>
</dbReference>
<sequence>MLVSKSVFSGTDPSCRYRFLGGYKDEDFLILVNSQKSTEIHLVTPNGSSSVAFSIKTFMDIVSASLSGHKNFIHITERLPSHNGFEFKSSVMRIDTMIKTTDFISACPISSVFLPQKIPETVDVLHFCGNKLMHLRLTSKNGSLHSEKVMCGANFSGVLFFDFVEKTQTLFTLTENQLTLSQFGPRNFVKVINTFQLKQNLYPQLPNDLSLSPHCLSHLPFFRCFSNRIEFIHFNKKICIVEQSFNESLNNLSFSITMLPKYFREEIIIPNTSPNMPISIFQDKSMLMIFVKKHFICVVDISKSPPFIIIDFNKLVCIYKAYNETIKKNDDKNINNNFKENDQNLKKKTNASFRQNNDYNDEEEEEEEDSSRKANSQRINYDDDKLGRFDCDEQIISLPIRNFISSFKHFDINSIEFDYSEAILLLESSFDPKLASLFVSNCLNRDTLISFLVVLQKINNSVQAAIAIHELFIRFSLKTADISKSTKTVEKELKNSKNGLKIIQQISNFDMNFRSASKISRIQTFWSSLLLKSKKSIEKMETAANKIVAVMYSQNLLVSLLDEALIKWSRNSNPNKEWITIINYILVKETTDLNFPKIMTLSNFAPVCPNSELDNFYFPPAPVKGSWLMKKPKIDIASLETIIDGIGQQD</sequence>
<accession>A0A1J4JCX2</accession>
<keyword evidence="3" id="KW-1185">Reference proteome</keyword>
<reference evidence="2" key="1">
    <citation type="submission" date="2016-10" db="EMBL/GenBank/DDBJ databases">
        <authorList>
            <person name="Benchimol M."/>
            <person name="Almeida L.G."/>
            <person name="Vasconcelos A.T."/>
            <person name="Perreira-Neves A."/>
            <person name="Rosa I.A."/>
            <person name="Tasca T."/>
            <person name="Bogo M.R."/>
            <person name="de Souza W."/>
        </authorList>
    </citation>
    <scope>NUCLEOTIDE SEQUENCE [LARGE SCALE GENOMIC DNA]</scope>
    <source>
        <strain evidence="2">K</strain>
    </source>
</reference>
<feature type="region of interest" description="Disordered" evidence="1">
    <location>
        <begin position="332"/>
        <end position="377"/>
    </location>
</feature>
<evidence type="ECO:0000313" key="3">
    <source>
        <dbReference type="Proteomes" id="UP000179807"/>
    </source>
</evidence>
<evidence type="ECO:0000313" key="2">
    <source>
        <dbReference type="EMBL" id="OHS95515.1"/>
    </source>
</evidence>